<sequence>METKSSLKALQPVELRLAASFRLRREIARLTGIDEALQAEARDMTAAVIGDRAEVVAVMLDVIGKPFEFDDEAAADAFGAGALEAFLDGEHGLRLEGAPEPVRADSGEAPPAQAA</sequence>
<evidence type="ECO:0000313" key="3">
    <source>
        <dbReference type="Proteomes" id="UP000004382"/>
    </source>
</evidence>
<gene>
    <name evidence="2" type="ORF">MetexDRAFT_4900</name>
</gene>
<comment type="caution">
    <text evidence="2">The sequence shown here is derived from an EMBL/GenBank/DDBJ whole genome shotgun (WGS) entry which is preliminary data.</text>
</comment>
<feature type="non-terminal residue" evidence="2">
    <location>
        <position position="115"/>
    </location>
</feature>
<dbReference type="EMBL" id="AGJK01000201">
    <property type="protein sequence ID" value="EHP90207.1"/>
    <property type="molecule type" value="Genomic_DNA"/>
</dbReference>
<dbReference type="Proteomes" id="UP000004382">
    <property type="component" value="Unassembled WGS sequence"/>
</dbReference>
<accession>H1KQI7</accession>
<organism evidence="2 3">
    <name type="scientific">Methylorubrum extorquens DSM 13060</name>
    <dbReference type="NCBI Taxonomy" id="882800"/>
    <lineage>
        <taxon>Bacteria</taxon>
        <taxon>Pseudomonadati</taxon>
        <taxon>Pseudomonadota</taxon>
        <taxon>Alphaproteobacteria</taxon>
        <taxon>Hyphomicrobiales</taxon>
        <taxon>Methylobacteriaceae</taxon>
        <taxon>Methylorubrum</taxon>
    </lineage>
</organism>
<protein>
    <submittedName>
        <fullName evidence="2">Uncharacterized protein</fullName>
    </submittedName>
</protein>
<reference evidence="2 3" key="1">
    <citation type="submission" date="2011-09" db="EMBL/GenBank/DDBJ databases">
        <title>The draft genome of Methylobacterium extorquens DSM 13060.</title>
        <authorList>
            <consortium name="US DOE Joint Genome Institute (JGI-PGF)"/>
            <person name="Lucas S."/>
            <person name="Han J."/>
            <person name="Lapidus A."/>
            <person name="Cheng J.-F."/>
            <person name="Goodwin L."/>
            <person name="Pitluck S."/>
            <person name="Peters L."/>
            <person name="Land M.L."/>
            <person name="Hauser L."/>
            <person name="Koskimaki J."/>
            <person name="Halonen O."/>
            <person name="Pirttila A."/>
            <person name="Frank C."/>
            <person name="Woyke T.J."/>
        </authorList>
    </citation>
    <scope>NUCLEOTIDE SEQUENCE [LARGE SCALE GENOMIC DNA]</scope>
    <source>
        <strain evidence="2 3">DSM 13060</strain>
    </source>
</reference>
<dbReference type="AlphaFoldDB" id="H1KQI7"/>
<evidence type="ECO:0000313" key="2">
    <source>
        <dbReference type="EMBL" id="EHP90207.1"/>
    </source>
</evidence>
<proteinExistence type="predicted"/>
<feature type="region of interest" description="Disordered" evidence="1">
    <location>
        <begin position="94"/>
        <end position="115"/>
    </location>
</feature>
<evidence type="ECO:0000256" key="1">
    <source>
        <dbReference type="SAM" id="MobiDB-lite"/>
    </source>
</evidence>
<name>H1KQI7_METEX</name>